<keyword evidence="2" id="KW-1003">Cell membrane</keyword>
<organism evidence="8 9">
    <name type="scientific">Allonocardiopsis opalescens</name>
    <dbReference type="NCBI Taxonomy" id="1144618"/>
    <lineage>
        <taxon>Bacteria</taxon>
        <taxon>Bacillati</taxon>
        <taxon>Actinomycetota</taxon>
        <taxon>Actinomycetes</taxon>
        <taxon>Streptosporangiales</taxon>
        <taxon>Allonocardiopsis</taxon>
    </lineage>
</organism>
<dbReference type="Pfam" id="PF13190">
    <property type="entry name" value="PDGLE"/>
    <property type="match status" value="1"/>
</dbReference>
<dbReference type="InterPro" id="IPR025937">
    <property type="entry name" value="PDGLE_dom"/>
</dbReference>
<dbReference type="EMBL" id="PVZC01000008">
    <property type="protein sequence ID" value="PRX96142.1"/>
    <property type="molecule type" value="Genomic_DNA"/>
</dbReference>
<keyword evidence="3 6" id="KW-0812">Transmembrane</keyword>
<comment type="subcellular location">
    <subcellularLocation>
        <location evidence="1">Cell membrane</location>
    </subcellularLocation>
</comment>
<evidence type="ECO:0000256" key="2">
    <source>
        <dbReference type="ARBA" id="ARBA00022475"/>
    </source>
</evidence>
<dbReference type="Proteomes" id="UP000237846">
    <property type="component" value="Unassembled WGS sequence"/>
</dbReference>
<keyword evidence="4 6" id="KW-1133">Transmembrane helix</keyword>
<keyword evidence="9" id="KW-1185">Reference proteome</keyword>
<accession>A0A2T0PX80</accession>
<name>A0A2T0PX80_9ACTN</name>
<evidence type="ECO:0000313" key="8">
    <source>
        <dbReference type="EMBL" id="PRX96142.1"/>
    </source>
</evidence>
<gene>
    <name evidence="8" type="ORF">CLV72_108148</name>
</gene>
<dbReference type="GO" id="GO:0005886">
    <property type="term" value="C:plasma membrane"/>
    <property type="evidence" value="ECO:0007669"/>
    <property type="project" value="UniProtKB-SubCell"/>
</dbReference>
<comment type="caution">
    <text evidence="8">The sequence shown here is derived from an EMBL/GenBank/DDBJ whole genome shotgun (WGS) entry which is preliminary data.</text>
</comment>
<evidence type="ECO:0000256" key="3">
    <source>
        <dbReference type="ARBA" id="ARBA00022692"/>
    </source>
</evidence>
<protein>
    <submittedName>
        <fullName evidence="8">PDGLE domain-containing protein</fullName>
    </submittedName>
</protein>
<dbReference type="AlphaFoldDB" id="A0A2T0PX80"/>
<evidence type="ECO:0000313" key="9">
    <source>
        <dbReference type="Proteomes" id="UP000237846"/>
    </source>
</evidence>
<evidence type="ECO:0000256" key="5">
    <source>
        <dbReference type="ARBA" id="ARBA00023136"/>
    </source>
</evidence>
<evidence type="ECO:0000256" key="6">
    <source>
        <dbReference type="SAM" id="Phobius"/>
    </source>
</evidence>
<keyword evidence="5 6" id="KW-0472">Membrane</keyword>
<dbReference type="RefSeq" id="WP_211303095.1">
    <property type="nucleotide sequence ID" value="NZ_PVZC01000008.1"/>
</dbReference>
<feature type="transmembrane region" description="Helical" evidence="6">
    <location>
        <begin position="85"/>
        <end position="107"/>
    </location>
</feature>
<proteinExistence type="predicted"/>
<evidence type="ECO:0000259" key="7">
    <source>
        <dbReference type="Pfam" id="PF13190"/>
    </source>
</evidence>
<sequence length="122" mass="12616">MAREGADPVEGGARRPLGRNFFLGAVLVALLLAGVVSFYASSSPDGLERVAEDTGLIEAADDHALAESPLADYGVAGVEDERLSVGLSGLVGVGITLGVGMLVFGLVRRRGTAPEPEPDERR</sequence>
<reference evidence="8 9" key="1">
    <citation type="submission" date="2018-03" db="EMBL/GenBank/DDBJ databases">
        <title>Genomic Encyclopedia of Archaeal and Bacterial Type Strains, Phase II (KMG-II): from individual species to whole genera.</title>
        <authorList>
            <person name="Goeker M."/>
        </authorList>
    </citation>
    <scope>NUCLEOTIDE SEQUENCE [LARGE SCALE GENOMIC DNA]</scope>
    <source>
        <strain evidence="8 9">DSM 45601</strain>
    </source>
</reference>
<evidence type="ECO:0000256" key="4">
    <source>
        <dbReference type="ARBA" id="ARBA00022989"/>
    </source>
</evidence>
<feature type="domain" description="PDGLE" evidence="7">
    <location>
        <begin position="19"/>
        <end position="109"/>
    </location>
</feature>
<evidence type="ECO:0000256" key="1">
    <source>
        <dbReference type="ARBA" id="ARBA00004236"/>
    </source>
</evidence>
<feature type="transmembrane region" description="Helical" evidence="6">
    <location>
        <begin position="21"/>
        <end position="40"/>
    </location>
</feature>